<dbReference type="InterPro" id="IPR036704">
    <property type="entry name" value="RraA/RraA-like_sf"/>
</dbReference>
<dbReference type="PANTHER" id="PTHR33254:SF4">
    <property type="entry name" value="4-HYDROXY-4-METHYL-2-OXOGLUTARATE ALDOLASE 3-RELATED"/>
    <property type="match status" value="1"/>
</dbReference>
<dbReference type="GO" id="GO:0047443">
    <property type="term" value="F:4-hydroxy-4-methyl-2-oxoglutarate aldolase activity"/>
    <property type="evidence" value="ECO:0007669"/>
    <property type="project" value="TreeGrafter"/>
</dbReference>
<dbReference type="GO" id="GO:0008948">
    <property type="term" value="F:oxaloacetate decarboxylase activity"/>
    <property type="evidence" value="ECO:0007669"/>
    <property type="project" value="TreeGrafter"/>
</dbReference>
<dbReference type="SUPFAM" id="SSF89562">
    <property type="entry name" value="RraA-like"/>
    <property type="match status" value="1"/>
</dbReference>
<name>A0A1X2HNX4_SYNRA</name>
<evidence type="ECO:0000313" key="2">
    <source>
        <dbReference type="EMBL" id="ORZ01039.1"/>
    </source>
</evidence>
<dbReference type="STRING" id="13706.A0A1X2HNX4"/>
<feature type="binding site" evidence="1">
    <location>
        <position position="123"/>
    </location>
    <ligand>
        <name>substrate</name>
    </ligand>
</feature>
<dbReference type="Proteomes" id="UP000242180">
    <property type="component" value="Unassembled WGS sequence"/>
</dbReference>
<keyword evidence="1" id="KW-0460">Magnesium</keyword>
<dbReference type="InterPro" id="IPR005493">
    <property type="entry name" value="RraA/RraA-like"/>
</dbReference>
<dbReference type="AlphaFoldDB" id="A0A1X2HNX4"/>
<dbReference type="CDD" id="cd16841">
    <property type="entry name" value="RraA_family"/>
    <property type="match status" value="1"/>
</dbReference>
<protein>
    <submittedName>
        <fullName evidence="2">RraA-like protein</fullName>
    </submittedName>
</protein>
<keyword evidence="1" id="KW-0479">Metal-binding</keyword>
<dbReference type="InParanoid" id="A0A1X2HNX4"/>
<reference evidence="2 3" key="1">
    <citation type="submission" date="2016-07" db="EMBL/GenBank/DDBJ databases">
        <title>Pervasive Adenine N6-methylation of Active Genes in Fungi.</title>
        <authorList>
            <consortium name="DOE Joint Genome Institute"/>
            <person name="Mondo S.J."/>
            <person name="Dannebaum R.O."/>
            <person name="Kuo R.C."/>
            <person name="Labutti K."/>
            <person name="Haridas S."/>
            <person name="Kuo A."/>
            <person name="Salamov A."/>
            <person name="Ahrendt S.R."/>
            <person name="Lipzen A."/>
            <person name="Sullivan W."/>
            <person name="Andreopoulos W.B."/>
            <person name="Clum A."/>
            <person name="Lindquist E."/>
            <person name="Daum C."/>
            <person name="Ramamoorthy G.K."/>
            <person name="Gryganskyi A."/>
            <person name="Culley D."/>
            <person name="Magnuson J.K."/>
            <person name="James T.Y."/>
            <person name="O'Malley M.A."/>
            <person name="Stajich J.E."/>
            <person name="Spatafora J.W."/>
            <person name="Visel A."/>
            <person name="Grigoriev I.V."/>
        </authorList>
    </citation>
    <scope>NUCLEOTIDE SEQUENCE [LARGE SCALE GENOMIC DNA]</scope>
    <source>
        <strain evidence="2 3">NRRL 2496</strain>
    </source>
</reference>
<comment type="cofactor">
    <cofactor evidence="1">
        <name>Mg(2+)</name>
        <dbReference type="ChEBI" id="CHEBI:18420"/>
    </cofactor>
</comment>
<feature type="binding site" evidence="1">
    <location>
        <position position="122"/>
    </location>
    <ligand>
        <name>substrate</name>
    </ligand>
</feature>
<organism evidence="2 3">
    <name type="scientific">Syncephalastrum racemosum</name>
    <name type="common">Filamentous fungus</name>
    <dbReference type="NCBI Taxonomy" id="13706"/>
    <lineage>
        <taxon>Eukaryota</taxon>
        <taxon>Fungi</taxon>
        <taxon>Fungi incertae sedis</taxon>
        <taxon>Mucoromycota</taxon>
        <taxon>Mucoromycotina</taxon>
        <taxon>Mucoromycetes</taxon>
        <taxon>Mucorales</taxon>
        <taxon>Syncephalastraceae</taxon>
        <taxon>Syncephalastrum</taxon>
    </lineage>
</organism>
<gene>
    <name evidence="2" type="ORF">BCR43DRAFT_486263</name>
</gene>
<evidence type="ECO:0000256" key="1">
    <source>
        <dbReference type="PIRSR" id="PIRSR605493-1"/>
    </source>
</evidence>
<dbReference type="OrthoDB" id="1476984at2759"/>
<feature type="binding site" evidence="1">
    <location>
        <begin position="100"/>
        <end position="103"/>
    </location>
    <ligand>
        <name>substrate</name>
    </ligand>
</feature>
<dbReference type="EMBL" id="MCGN01000002">
    <property type="protein sequence ID" value="ORZ01039.1"/>
    <property type="molecule type" value="Genomic_DNA"/>
</dbReference>
<sequence>MTVTAAALNALKRFSSCEVADALLKLGQRPWGGYIPDIEMWSPRYCDGETRIVGPAFTVKMVEKENTTAPTPPQHFVDAAIEGSIIVISAPPDVKGAVWGGLMSARAKAKNVHGVVIDGRVRDLREHRSMEYPVFAKQHSTLAQNAFVRPSELQVPVTMSTSPVTVCPGDVIVADLDGVICVPVSLVDQVIESCEKYVAIDDKCMEALQQGHSVKDTFAKFRGTS</sequence>
<dbReference type="OMA" id="FTVRCPP"/>
<dbReference type="Gene3D" id="3.50.30.40">
    <property type="entry name" value="Ribonuclease E inhibitor RraA/RraA-like"/>
    <property type="match status" value="1"/>
</dbReference>
<dbReference type="PANTHER" id="PTHR33254">
    <property type="entry name" value="4-HYDROXY-4-METHYL-2-OXOGLUTARATE ALDOLASE 3-RELATED"/>
    <property type="match status" value="1"/>
</dbReference>
<keyword evidence="3" id="KW-1185">Reference proteome</keyword>
<evidence type="ECO:0000313" key="3">
    <source>
        <dbReference type="Proteomes" id="UP000242180"/>
    </source>
</evidence>
<proteinExistence type="predicted"/>
<dbReference type="GO" id="GO:0046872">
    <property type="term" value="F:metal ion binding"/>
    <property type="evidence" value="ECO:0007669"/>
    <property type="project" value="UniProtKB-KW"/>
</dbReference>
<accession>A0A1X2HNX4</accession>
<comment type="caution">
    <text evidence="2">The sequence shown here is derived from an EMBL/GenBank/DDBJ whole genome shotgun (WGS) entry which is preliminary data.</text>
</comment>
<dbReference type="Pfam" id="PF03737">
    <property type="entry name" value="RraA-like"/>
    <property type="match status" value="1"/>
</dbReference>